<dbReference type="EMBL" id="JACCBG010000001">
    <property type="protein sequence ID" value="NYD43241.1"/>
    <property type="molecule type" value="Genomic_DNA"/>
</dbReference>
<feature type="binding site" evidence="12">
    <location>
        <position position="253"/>
    </location>
    <ligand>
        <name>Zn(2+)</name>
        <dbReference type="ChEBI" id="CHEBI:29105"/>
    </ligand>
</feature>
<gene>
    <name evidence="14" type="ORF">BJZ21_003324</name>
</gene>
<keyword evidence="15" id="KW-1185">Reference proteome</keyword>
<feature type="binding site" evidence="10">
    <location>
        <position position="120"/>
    </location>
    <ligand>
        <name>NAD(+)</name>
        <dbReference type="ChEBI" id="CHEBI:57540"/>
    </ligand>
</feature>
<dbReference type="Pfam" id="PF00815">
    <property type="entry name" value="Histidinol_dh"/>
    <property type="match status" value="1"/>
</dbReference>
<comment type="caution">
    <text evidence="14">The sequence shown here is derived from an EMBL/GenBank/DDBJ whole genome shotgun (WGS) entry which is preliminary data.</text>
</comment>
<evidence type="ECO:0000256" key="2">
    <source>
        <dbReference type="ARBA" id="ARBA00004940"/>
    </source>
</evidence>
<dbReference type="CDD" id="cd06572">
    <property type="entry name" value="Histidinol_dh"/>
    <property type="match status" value="1"/>
</dbReference>
<evidence type="ECO:0000256" key="8">
    <source>
        <dbReference type="PIRNR" id="PIRNR000099"/>
    </source>
</evidence>
<feature type="binding site" evidence="12">
    <location>
        <position position="411"/>
    </location>
    <ligand>
        <name>Zn(2+)</name>
        <dbReference type="ChEBI" id="CHEBI:29105"/>
    </ligand>
</feature>
<feature type="binding site" evidence="10">
    <location>
        <position position="182"/>
    </location>
    <ligand>
        <name>NAD(+)</name>
        <dbReference type="ChEBI" id="CHEBI:57540"/>
    </ligand>
</feature>
<feature type="binding site" evidence="11">
    <location>
        <position position="406"/>
    </location>
    <ligand>
        <name>substrate</name>
    </ligand>
</feature>
<feature type="binding site" evidence="11">
    <location>
        <position position="250"/>
    </location>
    <ligand>
        <name>substrate</name>
    </ligand>
</feature>
<feature type="active site" description="Proton acceptor" evidence="9">
    <location>
        <position position="319"/>
    </location>
</feature>
<keyword evidence="7 8" id="KW-0560">Oxidoreductase</keyword>
<dbReference type="NCBIfam" id="TIGR00069">
    <property type="entry name" value="hisD"/>
    <property type="match status" value="1"/>
</dbReference>
<dbReference type="Gene3D" id="3.40.50.1980">
    <property type="entry name" value="Nitrogenase molybdenum iron protein domain"/>
    <property type="match status" value="2"/>
</dbReference>
<dbReference type="InterPro" id="IPR012131">
    <property type="entry name" value="Hstdl_DH"/>
</dbReference>
<dbReference type="PRINTS" id="PR00083">
    <property type="entry name" value="HOLDHDRGNASE"/>
</dbReference>
<evidence type="ECO:0000313" key="15">
    <source>
        <dbReference type="Proteomes" id="UP000535511"/>
    </source>
</evidence>
<keyword evidence="10" id="KW-0520">NAD</keyword>
<evidence type="ECO:0000256" key="1">
    <source>
        <dbReference type="ARBA" id="ARBA00003850"/>
    </source>
</evidence>
<dbReference type="FunFam" id="3.40.50.1980:FF:000001">
    <property type="entry name" value="Histidinol dehydrogenase"/>
    <property type="match status" value="1"/>
</dbReference>
<accession>A0A7Y9E8M4</accession>
<dbReference type="InterPro" id="IPR022695">
    <property type="entry name" value="Histidinol_DH_monofunct"/>
</dbReference>
<evidence type="ECO:0000256" key="13">
    <source>
        <dbReference type="RuleBase" id="RU004175"/>
    </source>
</evidence>
<feature type="binding site" evidence="11">
    <location>
        <position position="253"/>
    </location>
    <ligand>
        <name>substrate</name>
    </ligand>
</feature>
<evidence type="ECO:0000313" key="14">
    <source>
        <dbReference type="EMBL" id="NYD43241.1"/>
    </source>
</evidence>
<dbReference type="RefSeq" id="WP_179664783.1">
    <property type="nucleotide sequence ID" value="NZ_JACCBG010000001.1"/>
</dbReference>
<protein>
    <recommendedName>
        <fullName evidence="4">Histidinol dehydrogenase</fullName>
    </recommendedName>
</protein>
<dbReference type="PANTHER" id="PTHR21256:SF14">
    <property type="entry name" value="HISTIDINOL DEHYDROGENASE"/>
    <property type="match status" value="1"/>
</dbReference>
<feature type="active site" description="Proton acceptor" evidence="9">
    <location>
        <position position="318"/>
    </location>
</feature>
<comment type="similarity">
    <text evidence="3 8 13">Belongs to the histidinol dehydrogenase family.</text>
</comment>
<dbReference type="SUPFAM" id="SSF53720">
    <property type="entry name" value="ALDH-like"/>
    <property type="match status" value="1"/>
</dbReference>
<organism evidence="14 15">
    <name type="scientific">Nocardioides panaciterrulae</name>
    <dbReference type="NCBI Taxonomy" id="661492"/>
    <lineage>
        <taxon>Bacteria</taxon>
        <taxon>Bacillati</taxon>
        <taxon>Actinomycetota</taxon>
        <taxon>Actinomycetes</taxon>
        <taxon>Propionibacteriales</taxon>
        <taxon>Nocardioidaceae</taxon>
        <taxon>Nocardioides</taxon>
    </lineage>
</organism>
<reference evidence="14 15" key="1">
    <citation type="submission" date="2020-07" db="EMBL/GenBank/DDBJ databases">
        <title>Sequencing the genomes of 1000 actinobacteria strains.</title>
        <authorList>
            <person name="Klenk H.-P."/>
        </authorList>
    </citation>
    <scope>NUCLEOTIDE SEQUENCE [LARGE SCALE GENOMIC DNA]</scope>
    <source>
        <strain evidence="14 15">DSM 21350</strain>
    </source>
</reference>
<dbReference type="UniPathway" id="UPA00031">
    <property type="reaction ID" value="UER00014"/>
</dbReference>
<feature type="binding site" evidence="11">
    <location>
        <position position="319"/>
    </location>
    <ligand>
        <name>substrate</name>
    </ligand>
</feature>
<comment type="pathway">
    <text evidence="2">Amino-acid biosynthesis; L-histidine biosynthesis; L-histidine from 5-phospho-alpha-D-ribose 1-diphosphate: step 9/9.</text>
</comment>
<evidence type="ECO:0000256" key="5">
    <source>
        <dbReference type="ARBA" id="ARBA00022723"/>
    </source>
</evidence>
<keyword evidence="6 12" id="KW-0862">Zinc</keyword>
<evidence type="ECO:0000256" key="10">
    <source>
        <dbReference type="PIRSR" id="PIRSR000099-2"/>
    </source>
</evidence>
<dbReference type="GO" id="GO:0051287">
    <property type="term" value="F:NAD binding"/>
    <property type="evidence" value="ECO:0007669"/>
    <property type="project" value="InterPro"/>
</dbReference>
<dbReference type="PANTHER" id="PTHR21256">
    <property type="entry name" value="HISTIDINOL DEHYDROGENASE HDH"/>
    <property type="match status" value="1"/>
</dbReference>
<dbReference type="InterPro" id="IPR016161">
    <property type="entry name" value="Ald_DH/histidinol_DH"/>
</dbReference>
<dbReference type="GO" id="GO:0000105">
    <property type="term" value="P:L-histidine biosynthetic process"/>
    <property type="evidence" value="ECO:0007669"/>
    <property type="project" value="UniProtKB-UniPathway"/>
</dbReference>
<dbReference type="AlphaFoldDB" id="A0A7Y9E8M4"/>
<feature type="binding site" evidence="11">
    <location>
        <position position="411"/>
    </location>
    <ligand>
        <name>substrate</name>
    </ligand>
</feature>
<sequence>MTIAHLKHAVPVAAADNSETTALVTRMLAEIEAGGEEAVAKYSAHLDSWSPESFLVTPEQVDQAAKQLSDQVRADIDFSLARVQAFARAQRESLQDLEFELSPGLRAGHRHIPVEVAGCYVPGGRYAHAASAAMSIGTAKTAGVPFVVACSPPRGENGIHPATLYAMSAAGADAILCLGGVQAIAAMAYGLYTGKRADVLAGPGNRFVAEAKRLLFGQVGIDVFAGPTEALIIADETADPWIVAVDLASQAEHGPDSPTVLVTTSEALARKVMELMPQAIDPLPTGKVAAQAWADCGEVILCDTREEAAQVSDDIASEHVEVHAADLPWWHDRLRNYGTLFIGEETTVSYGDKSAGPNHILPTKQAARYTGGLWVGKFLKTLTFEQMTREASREVGQVVARVSRVEGMEGHARAADVRLAKYFPDEQFTLVPE</sequence>
<feature type="binding site" evidence="10">
    <location>
        <position position="205"/>
    </location>
    <ligand>
        <name>NAD(+)</name>
        <dbReference type="ChEBI" id="CHEBI:57540"/>
    </ligand>
</feature>
<evidence type="ECO:0000256" key="9">
    <source>
        <dbReference type="PIRSR" id="PIRSR000099-1"/>
    </source>
</evidence>
<feature type="binding site" evidence="12">
    <location>
        <position position="250"/>
    </location>
    <ligand>
        <name>Zn(2+)</name>
        <dbReference type="ChEBI" id="CHEBI:29105"/>
    </ligand>
</feature>
<proteinExistence type="inferred from homology"/>
<dbReference type="GO" id="GO:0005829">
    <property type="term" value="C:cytosol"/>
    <property type="evidence" value="ECO:0007669"/>
    <property type="project" value="TreeGrafter"/>
</dbReference>
<dbReference type="GO" id="GO:0046872">
    <property type="term" value="F:metal ion binding"/>
    <property type="evidence" value="ECO:0007669"/>
    <property type="project" value="UniProtKB-KW"/>
</dbReference>
<evidence type="ECO:0000256" key="11">
    <source>
        <dbReference type="PIRSR" id="PIRSR000099-3"/>
    </source>
</evidence>
<dbReference type="PIRSF" id="PIRSF000099">
    <property type="entry name" value="Histidinol_dh"/>
    <property type="match status" value="1"/>
</dbReference>
<feature type="binding site" evidence="11">
    <location>
        <position position="352"/>
    </location>
    <ligand>
        <name>substrate</name>
    </ligand>
</feature>
<evidence type="ECO:0000256" key="7">
    <source>
        <dbReference type="ARBA" id="ARBA00023002"/>
    </source>
</evidence>
<dbReference type="GO" id="GO:0004399">
    <property type="term" value="F:histidinol dehydrogenase activity"/>
    <property type="evidence" value="ECO:0007669"/>
    <property type="project" value="InterPro"/>
</dbReference>
<evidence type="ECO:0000256" key="6">
    <source>
        <dbReference type="ARBA" id="ARBA00022833"/>
    </source>
</evidence>
<feature type="binding site" evidence="12">
    <location>
        <position position="352"/>
    </location>
    <ligand>
        <name>Zn(2+)</name>
        <dbReference type="ChEBI" id="CHEBI:29105"/>
    </ligand>
</feature>
<dbReference type="Gene3D" id="1.20.5.1300">
    <property type="match status" value="1"/>
</dbReference>
<dbReference type="Proteomes" id="UP000535511">
    <property type="component" value="Unassembled WGS sequence"/>
</dbReference>
<keyword evidence="5 12" id="KW-0479">Metal-binding</keyword>
<feature type="binding site" evidence="11">
    <location>
        <position position="228"/>
    </location>
    <ligand>
        <name>substrate</name>
    </ligand>
</feature>
<evidence type="ECO:0000256" key="3">
    <source>
        <dbReference type="ARBA" id="ARBA00010178"/>
    </source>
</evidence>
<comment type="cofactor">
    <cofactor evidence="12">
        <name>Zn(2+)</name>
        <dbReference type="ChEBI" id="CHEBI:29105"/>
    </cofactor>
    <text evidence="12">Binds 1 zinc ion per subunit.</text>
</comment>
<evidence type="ECO:0000256" key="12">
    <source>
        <dbReference type="PIRSR" id="PIRSR000099-4"/>
    </source>
</evidence>
<evidence type="ECO:0000256" key="4">
    <source>
        <dbReference type="ARBA" id="ARBA00016531"/>
    </source>
</evidence>
<name>A0A7Y9E8M4_9ACTN</name>
<comment type="function">
    <text evidence="1">Catalyzes the sequential NAD-dependent oxidations of L-histidinol to L-histidinaldehyde and then to L-histidine.</text>
</comment>